<feature type="repeat" description="TPR" evidence="2">
    <location>
        <begin position="365"/>
        <end position="398"/>
    </location>
</feature>
<dbReference type="OrthoDB" id="20872at2759"/>
<dbReference type="Proteomes" id="UP000794436">
    <property type="component" value="Unassembled WGS sequence"/>
</dbReference>
<dbReference type="InterPro" id="IPR051616">
    <property type="entry name" value="Cul2-RING_E3_ligase_SR"/>
</dbReference>
<dbReference type="EMBL" id="SPLM01000147">
    <property type="protein sequence ID" value="TMW55608.1"/>
    <property type="molecule type" value="Genomic_DNA"/>
</dbReference>
<feature type="repeat" description="ANK" evidence="1">
    <location>
        <begin position="164"/>
        <end position="196"/>
    </location>
</feature>
<feature type="repeat" description="ANK" evidence="1">
    <location>
        <begin position="268"/>
        <end position="288"/>
    </location>
</feature>
<dbReference type="InterPro" id="IPR011990">
    <property type="entry name" value="TPR-like_helical_dom_sf"/>
</dbReference>
<dbReference type="SUPFAM" id="SSF48403">
    <property type="entry name" value="Ankyrin repeat"/>
    <property type="match status" value="1"/>
</dbReference>
<dbReference type="PROSITE" id="PS50297">
    <property type="entry name" value="ANK_REP_REGION"/>
    <property type="match status" value="4"/>
</dbReference>
<dbReference type="Gene3D" id="1.25.40.10">
    <property type="entry name" value="Tetratricopeptide repeat domain"/>
    <property type="match status" value="1"/>
</dbReference>
<dbReference type="SMART" id="SM00028">
    <property type="entry name" value="TPR"/>
    <property type="match status" value="3"/>
</dbReference>
<reference evidence="3" key="1">
    <citation type="submission" date="2019-03" db="EMBL/GenBank/DDBJ databases">
        <title>Long read genome sequence of the mycoparasitic Pythium oligandrum ATCC 38472 isolated from sugarbeet rhizosphere.</title>
        <authorList>
            <person name="Gaulin E."/>
        </authorList>
    </citation>
    <scope>NUCLEOTIDE SEQUENCE</scope>
    <source>
        <strain evidence="3">ATCC 38472_TT</strain>
    </source>
</reference>
<accession>A0A8K1C368</accession>
<evidence type="ECO:0000256" key="1">
    <source>
        <dbReference type="PROSITE-ProRule" id="PRU00023"/>
    </source>
</evidence>
<proteinExistence type="predicted"/>
<protein>
    <submittedName>
        <fullName evidence="3">Uncharacterized protein</fullName>
    </submittedName>
</protein>
<dbReference type="PANTHER" id="PTHR46224">
    <property type="entry name" value="ANKYRIN REPEAT FAMILY PROTEIN"/>
    <property type="match status" value="1"/>
</dbReference>
<dbReference type="InterPro" id="IPR036770">
    <property type="entry name" value="Ankyrin_rpt-contain_sf"/>
</dbReference>
<evidence type="ECO:0000313" key="3">
    <source>
        <dbReference type="EMBL" id="TMW55608.1"/>
    </source>
</evidence>
<keyword evidence="2" id="KW-0802">TPR repeat</keyword>
<organism evidence="3 4">
    <name type="scientific">Pythium oligandrum</name>
    <name type="common">Mycoparasitic fungus</name>
    <dbReference type="NCBI Taxonomy" id="41045"/>
    <lineage>
        <taxon>Eukaryota</taxon>
        <taxon>Sar</taxon>
        <taxon>Stramenopiles</taxon>
        <taxon>Oomycota</taxon>
        <taxon>Peronosporomycetes</taxon>
        <taxon>Pythiales</taxon>
        <taxon>Pythiaceae</taxon>
        <taxon>Pythium</taxon>
    </lineage>
</organism>
<comment type="caution">
    <text evidence="3">The sequence shown here is derived from an EMBL/GenBank/DDBJ whole genome shotgun (WGS) entry which is preliminary data.</text>
</comment>
<sequence>MNSLSNAKEKDIAKFEEQKKLLVDLLTSAENGDLQLLQTQIEVIKATANAKTTQGVLTSFMDGNKRTAMHFAAAKGRRKVMKFILEQAPECLNIQDEEGSTPLFLAARENEFATVRELLERGADANLAQKNGTTAVHEAAANGSVRTVKLLVEQHNAQVDASCPNGTPLHFAVNEGREKTIEELLALGADVNAKNSKGVTPLILSVMLNKPAIVKTLLAAKADVTVTLNGGITVLHIAAEAAFVDVLKELLEARATEAATLANTKFDGGATPLQLAAGKGHKEIVQLLQPLTTGFEGANIDELMAAEKKKMDTYLAEATKSAPAEVVEETEEEKAKKKILEGVTPEDEIVVPEAKELDEATLAKATALKEDGNKAYIAKEYANAVDFYTQAIALNPADAALYSNRCAAHLSAGDAKKALNDVRVSKKLKPEWAKAHFREGQCLEALGLFEDAAVAMWAAVQCEPKNRTLEKRFQECVARGREHHQKQQQKQSA</sequence>
<dbReference type="PANTHER" id="PTHR46224:SF6">
    <property type="entry name" value="ANKYRIN REPEAT FAMILY PROTEIN"/>
    <property type="match status" value="1"/>
</dbReference>
<dbReference type="InterPro" id="IPR019734">
    <property type="entry name" value="TPR_rpt"/>
</dbReference>
<name>A0A8K1C368_PYTOL</name>
<dbReference type="Pfam" id="PF12796">
    <property type="entry name" value="Ank_2"/>
    <property type="match status" value="2"/>
</dbReference>
<dbReference type="PRINTS" id="PR01415">
    <property type="entry name" value="ANKYRIN"/>
</dbReference>
<evidence type="ECO:0000256" key="2">
    <source>
        <dbReference type="PROSITE-ProRule" id="PRU00339"/>
    </source>
</evidence>
<dbReference type="SUPFAM" id="SSF48452">
    <property type="entry name" value="TPR-like"/>
    <property type="match status" value="1"/>
</dbReference>
<feature type="repeat" description="ANK" evidence="1">
    <location>
        <begin position="131"/>
        <end position="153"/>
    </location>
</feature>
<dbReference type="Gene3D" id="1.25.40.20">
    <property type="entry name" value="Ankyrin repeat-containing domain"/>
    <property type="match status" value="2"/>
</dbReference>
<dbReference type="AlphaFoldDB" id="A0A8K1C368"/>
<evidence type="ECO:0000313" key="4">
    <source>
        <dbReference type="Proteomes" id="UP000794436"/>
    </source>
</evidence>
<dbReference type="SMART" id="SM00248">
    <property type="entry name" value="ANK"/>
    <property type="match status" value="7"/>
</dbReference>
<keyword evidence="4" id="KW-1185">Reference proteome</keyword>
<dbReference type="PROSITE" id="PS50088">
    <property type="entry name" value="ANK_REPEAT"/>
    <property type="match status" value="4"/>
</dbReference>
<keyword evidence="1" id="KW-0040">ANK repeat</keyword>
<gene>
    <name evidence="3" type="ORF">Poli38472_010490</name>
</gene>
<feature type="repeat" description="ANK" evidence="1">
    <location>
        <begin position="98"/>
        <end position="130"/>
    </location>
</feature>
<dbReference type="InterPro" id="IPR002110">
    <property type="entry name" value="Ankyrin_rpt"/>
</dbReference>
<dbReference type="PROSITE" id="PS50005">
    <property type="entry name" value="TPR"/>
    <property type="match status" value="1"/>
</dbReference>